<sequence>MRLFGRQRQKPEHDPVEISEKKGIRYLHLGGPAVQSAMRIKDPYALELEYTRAMMAFLLFHPAPREIALVGLGGASIAKFIHRSLPEARLTALEINPDVVSAARSYFLLPDDDARLTVRVGDGAAYVRGRSDGLDVLLVDGYDAHRIVDALASEDFYAACLAALAPSGVAVFNLWGSDRFFDVYADRIGRVFADHTLILPAEKKGNIQMFAFRPPLPDTGFAALNRRARELEARLGLEMPVFVERMKLYNTVLGAAFRL</sequence>
<dbReference type="InterPro" id="IPR029063">
    <property type="entry name" value="SAM-dependent_MTases_sf"/>
</dbReference>
<evidence type="ECO:0000256" key="3">
    <source>
        <dbReference type="ARBA" id="ARBA00023115"/>
    </source>
</evidence>
<evidence type="ECO:0000256" key="2">
    <source>
        <dbReference type="ARBA" id="ARBA00022679"/>
    </source>
</evidence>
<evidence type="ECO:0000256" key="1">
    <source>
        <dbReference type="ARBA" id="ARBA00007867"/>
    </source>
</evidence>
<dbReference type="PANTHER" id="PTHR43317:SF1">
    <property type="entry name" value="THERMOSPERMINE SYNTHASE ACAULIS5"/>
    <property type="match status" value="1"/>
</dbReference>
<organism evidence="6 7">
    <name type="scientific">Parasulfuritortus cantonensis</name>
    <dbReference type="NCBI Taxonomy" id="2528202"/>
    <lineage>
        <taxon>Bacteria</taxon>
        <taxon>Pseudomonadati</taxon>
        <taxon>Pseudomonadota</taxon>
        <taxon>Betaproteobacteria</taxon>
        <taxon>Nitrosomonadales</taxon>
        <taxon>Thiobacillaceae</taxon>
        <taxon>Parasulfuritortus</taxon>
    </lineage>
</organism>
<reference evidence="6 7" key="1">
    <citation type="submission" date="2019-03" db="EMBL/GenBank/DDBJ databases">
        <title>Genome sequence of Thiobacillaceae bacterium LSR1, a sulfur-oxidizing bacterium isolated from freshwater sediment.</title>
        <authorList>
            <person name="Li S."/>
        </authorList>
    </citation>
    <scope>NUCLEOTIDE SEQUENCE [LARGE SCALE GENOMIC DNA]</scope>
    <source>
        <strain evidence="6 7">LSR1</strain>
    </source>
</reference>
<evidence type="ECO:0000313" key="7">
    <source>
        <dbReference type="Proteomes" id="UP000295443"/>
    </source>
</evidence>
<keyword evidence="7" id="KW-1185">Reference proteome</keyword>
<feature type="active site" description="Proton acceptor" evidence="4">
    <location>
        <position position="140"/>
    </location>
</feature>
<dbReference type="EMBL" id="SJZB01000037">
    <property type="protein sequence ID" value="TCJ13613.1"/>
    <property type="molecule type" value="Genomic_DNA"/>
</dbReference>
<proteinExistence type="inferred from homology"/>
<comment type="caution">
    <text evidence="6">The sequence shown here is derived from an EMBL/GenBank/DDBJ whole genome shotgun (WGS) entry which is preliminary data.</text>
</comment>
<dbReference type="AlphaFoldDB" id="A0A4R1B9N0"/>
<evidence type="ECO:0000313" key="6">
    <source>
        <dbReference type="EMBL" id="TCJ13613.1"/>
    </source>
</evidence>
<keyword evidence="2 4" id="KW-0808">Transferase</keyword>
<dbReference type="PROSITE" id="PS51006">
    <property type="entry name" value="PABS_2"/>
    <property type="match status" value="1"/>
</dbReference>
<dbReference type="Pfam" id="PF01564">
    <property type="entry name" value="Spermine_synth"/>
    <property type="match status" value="1"/>
</dbReference>
<dbReference type="RefSeq" id="WP_131447183.1">
    <property type="nucleotide sequence ID" value="NZ_SJZB01000037.1"/>
</dbReference>
<protein>
    <submittedName>
        <fullName evidence="6">Spermidine synthase</fullName>
    </submittedName>
</protein>
<accession>A0A4R1B9N0</accession>
<feature type="domain" description="PABS" evidence="5">
    <location>
        <begin position="1"/>
        <end position="217"/>
    </location>
</feature>
<dbReference type="GO" id="GO:0006596">
    <property type="term" value="P:polyamine biosynthetic process"/>
    <property type="evidence" value="ECO:0007669"/>
    <property type="project" value="UniProtKB-UniRule"/>
</dbReference>
<dbReference type="GO" id="GO:0016740">
    <property type="term" value="F:transferase activity"/>
    <property type="evidence" value="ECO:0007669"/>
    <property type="project" value="UniProtKB-UniRule"/>
</dbReference>
<dbReference type="Proteomes" id="UP000295443">
    <property type="component" value="Unassembled WGS sequence"/>
</dbReference>
<name>A0A4R1B9N0_9PROT</name>
<evidence type="ECO:0000259" key="5">
    <source>
        <dbReference type="PROSITE" id="PS51006"/>
    </source>
</evidence>
<evidence type="ECO:0000256" key="4">
    <source>
        <dbReference type="PROSITE-ProRule" id="PRU00354"/>
    </source>
</evidence>
<dbReference type="Gene3D" id="3.40.50.150">
    <property type="entry name" value="Vaccinia Virus protein VP39"/>
    <property type="match status" value="1"/>
</dbReference>
<comment type="similarity">
    <text evidence="1">Belongs to the spermidine/spermine synthase family.</text>
</comment>
<dbReference type="PANTHER" id="PTHR43317">
    <property type="entry name" value="THERMOSPERMINE SYNTHASE ACAULIS5"/>
    <property type="match status" value="1"/>
</dbReference>
<gene>
    <name evidence="6" type="ORF">EZJ19_10085</name>
</gene>
<dbReference type="SUPFAM" id="SSF53335">
    <property type="entry name" value="S-adenosyl-L-methionine-dependent methyltransferases"/>
    <property type="match status" value="1"/>
</dbReference>
<dbReference type="OrthoDB" id="117774at2"/>
<keyword evidence="3 4" id="KW-0620">Polyamine biosynthesis</keyword>
<dbReference type="InterPro" id="IPR030374">
    <property type="entry name" value="PABS"/>
</dbReference>